<comment type="similarity">
    <text evidence="2">Belongs to the bacterial solute-binding protein 2 family.</text>
</comment>
<accession>A0A2V2YQ08</accession>
<evidence type="ECO:0000313" key="5">
    <source>
        <dbReference type="EMBL" id="PWV98622.1"/>
    </source>
</evidence>
<protein>
    <submittedName>
        <fullName evidence="5">Ribose transport system substrate-binding protein</fullName>
    </submittedName>
</protein>
<dbReference type="RefSeq" id="WP_174812504.1">
    <property type="nucleotide sequence ID" value="NZ_CP054612.1"/>
</dbReference>
<dbReference type="SUPFAM" id="SSF53822">
    <property type="entry name" value="Periplasmic binding protein-like I"/>
    <property type="match status" value="1"/>
</dbReference>
<dbReference type="PANTHER" id="PTHR46847">
    <property type="entry name" value="D-ALLOSE-BINDING PERIPLASMIC PROTEIN-RELATED"/>
    <property type="match status" value="1"/>
</dbReference>
<comment type="subcellular location">
    <subcellularLocation>
        <location evidence="1">Cell envelope</location>
    </subcellularLocation>
</comment>
<dbReference type="InterPro" id="IPR025997">
    <property type="entry name" value="SBP_2_dom"/>
</dbReference>
<evidence type="ECO:0000313" key="6">
    <source>
        <dbReference type="Proteomes" id="UP000246635"/>
    </source>
</evidence>
<keyword evidence="6" id="KW-1185">Reference proteome</keyword>
<gene>
    <name evidence="5" type="ORF">DFQ01_11621</name>
</gene>
<dbReference type="GO" id="GO:0030246">
    <property type="term" value="F:carbohydrate binding"/>
    <property type="evidence" value="ECO:0007669"/>
    <property type="project" value="UniProtKB-ARBA"/>
</dbReference>
<dbReference type="InterPro" id="IPR028082">
    <property type="entry name" value="Peripla_BP_I"/>
</dbReference>
<dbReference type="EMBL" id="QGTQ01000016">
    <property type="protein sequence ID" value="PWV98622.1"/>
    <property type="molecule type" value="Genomic_DNA"/>
</dbReference>
<comment type="caution">
    <text evidence="5">The sequence shown here is derived from an EMBL/GenBank/DDBJ whole genome shotgun (WGS) entry which is preliminary data.</text>
</comment>
<dbReference type="PANTHER" id="PTHR46847:SF1">
    <property type="entry name" value="D-ALLOSE-BINDING PERIPLASMIC PROTEIN-RELATED"/>
    <property type="match status" value="1"/>
</dbReference>
<reference evidence="5 6" key="1">
    <citation type="submission" date="2018-05" db="EMBL/GenBank/DDBJ databases">
        <title>Genomic Encyclopedia of Type Strains, Phase III (KMG-III): the genomes of soil and plant-associated and newly described type strains.</title>
        <authorList>
            <person name="Whitman W."/>
        </authorList>
    </citation>
    <scope>NUCLEOTIDE SEQUENCE [LARGE SCALE GENOMIC DNA]</scope>
    <source>
        <strain evidence="5 6">CECT 5696</strain>
    </source>
</reference>
<dbReference type="AlphaFoldDB" id="A0A2V2YQ08"/>
<organism evidence="5 6">
    <name type="scientific">Paenibacillus cellulosilyticus</name>
    <dbReference type="NCBI Taxonomy" id="375489"/>
    <lineage>
        <taxon>Bacteria</taxon>
        <taxon>Bacillati</taxon>
        <taxon>Bacillota</taxon>
        <taxon>Bacilli</taxon>
        <taxon>Bacillales</taxon>
        <taxon>Paenibacillaceae</taxon>
        <taxon>Paenibacillus</taxon>
    </lineage>
</organism>
<dbReference type="GO" id="GO:0030313">
    <property type="term" value="C:cell envelope"/>
    <property type="evidence" value="ECO:0007669"/>
    <property type="project" value="UniProtKB-SubCell"/>
</dbReference>
<dbReference type="Pfam" id="PF13407">
    <property type="entry name" value="Peripla_BP_4"/>
    <property type="match status" value="1"/>
</dbReference>
<sequence length="359" mass="38555">MSTRQTTLLSLLLLALFAALLVLFFTSVFQVQRLAQSLVISPSAEQVQQPRVVLIAQETDNPFWLEIKQGAQAAAETFELSLSYIGPSRINPEEQLRLLAKMITSKPYAIIVQGLNDPNYRALIDEAHDLGITVVTMDADEQGSKRLAYVGSDNRKAGRQLGEQVAAATGGSGQIGVLMGSSAVNQKLRLQGFKDAIAQYPQLRIVDARTTSNSRLRAVEQTTELIQQHPAINAIVGFSALDGPGMAEAVRRLEAASTAGGDNEALRTAANEAAPIKTASSAAAIKYPALYAFDLLPGTREAITQCLVSATIVQKPYEMGYEAVKLLRELTSAGQELANILTETTVMTRQKLGLQGGCP</sequence>
<name>A0A2V2YQ08_9BACL</name>
<evidence type="ECO:0000259" key="4">
    <source>
        <dbReference type="Pfam" id="PF13407"/>
    </source>
</evidence>
<keyword evidence="3" id="KW-0732">Signal</keyword>
<dbReference type="Gene3D" id="3.40.50.2300">
    <property type="match status" value="2"/>
</dbReference>
<evidence type="ECO:0000256" key="3">
    <source>
        <dbReference type="ARBA" id="ARBA00022729"/>
    </source>
</evidence>
<evidence type="ECO:0000256" key="2">
    <source>
        <dbReference type="ARBA" id="ARBA00007639"/>
    </source>
</evidence>
<evidence type="ECO:0000256" key="1">
    <source>
        <dbReference type="ARBA" id="ARBA00004196"/>
    </source>
</evidence>
<proteinExistence type="inferred from homology"/>
<feature type="domain" description="Periplasmic binding protein" evidence="4">
    <location>
        <begin position="52"/>
        <end position="332"/>
    </location>
</feature>
<dbReference type="Proteomes" id="UP000246635">
    <property type="component" value="Unassembled WGS sequence"/>
</dbReference>